<name>A0ABX1JXH6_9CELL</name>
<proteinExistence type="predicted"/>
<evidence type="ECO:0008006" key="3">
    <source>
        <dbReference type="Google" id="ProtNLM"/>
    </source>
</evidence>
<dbReference type="EMBL" id="JAAXOY010000001">
    <property type="protein sequence ID" value="NKY38052.1"/>
    <property type="molecule type" value="Genomic_DNA"/>
</dbReference>
<sequence>WSPDGTRLAFVVTLPDAAQEVRVTDTTSGATTTLHHVDATVALRSLDWSPDGTTLLTAEGRAPSATGRSRDRAVEIDAATGRATVVLRGVGGDLAYTAADGSQVTTIDNGGSAPVARTWSRDAGGRFVLTASAPIGAAADLVAADRIEIPRCAMR</sequence>
<evidence type="ECO:0000313" key="2">
    <source>
        <dbReference type="Proteomes" id="UP000777774"/>
    </source>
</evidence>
<feature type="non-terminal residue" evidence="1">
    <location>
        <position position="1"/>
    </location>
</feature>
<dbReference type="InterPro" id="IPR011659">
    <property type="entry name" value="WD40"/>
</dbReference>
<accession>A0ABX1JXH6</accession>
<dbReference type="InterPro" id="IPR011042">
    <property type="entry name" value="6-blade_b-propeller_TolB-like"/>
</dbReference>
<dbReference type="Proteomes" id="UP000777774">
    <property type="component" value="Unassembled WGS sequence"/>
</dbReference>
<dbReference type="SUPFAM" id="SSF82171">
    <property type="entry name" value="DPP6 N-terminal domain-like"/>
    <property type="match status" value="1"/>
</dbReference>
<dbReference type="RefSeq" id="WP_210727972.1">
    <property type="nucleotide sequence ID" value="NZ_JAAXOY010000001.1"/>
</dbReference>
<organism evidence="1 2">
    <name type="scientific">Cellulomonas septica</name>
    <dbReference type="NCBI Taxonomy" id="285080"/>
    <lineage>
        <taxon>Bacteria</taxon>
        <taxon>Bacillati</taxon>
        <taxon>Actinomycetota</taxon>
        <taxon>Actinomycetes</taxon>
        <taxon>Micrococcales</taxon>
        <taxon>Cellulomonadaceae</taxon>
        <taxon>Cellulomonas</taxon>
    </lineage>
</organism>
<dbReference type="Gene3D" id="2.120.10.30">
    <property type="entry name" value="TolB, C-terminal domain"/>
    <property type="match status" value="1"/>
</dbReference>
<gene>
    <name evidence="1" type="ORF">HGA02_00500</name>
</gene>
<keyword evidence="2" id="KW-1185">Reference proteome</keyword>
<reference evidence="1 2" key="1">
    <citation type="submission" date="2020-04" db="EMBL/GenBank/DDBJ databases">
        <title>MicrobeNet Type strains.</title>
        <authorList>
            <person name="Nicholson A.C."/>
        </authorList>
    </citation>
    <scope>NUCLEOTIDE SEQUENCE [LARGE SCALE GENOMIC DNA]</scope>
    <source>
        <strain evidence="1 2">ATCC BAA-787</strain>
    </source>
</reference>
<comment type="caution">
    <text evidence="1">The sequence shown here is derived from an EMBL/GenBank/DDBJ whole genome shotgun (WGS) entry which is preliminary data.</text>
</comment>
<protein>
    <recommendedName>
        <fullName evidence="3">S9 family peptidase</fullName>
    </recommendedName>
</protein>
<evidence type="ECO:0000313" key="1">
    <source>
        <dbReference type="EMBL" id="NKY38052.1"/>
    </source>
</evidence>
<dbReference type="Pfam" id="PF07676">
    <property type="entry name" value="PD40"/>
    <property type="match status" value="1"/>
</dbReference>